<feature type="compositionally biased region" description="Basic and acidic residues" evidence="1">
    <location>
        <begin position="267"/>
        <end position="277"/>
    </location>
</feature>
<dbReference type="KEGG" id="tet:TTHERM_00537040"/>
<dbReference type="GeneID" id="7826611"/>
<dbReference type="AlphaFoldDB" id="I7M3J7"/>
<name>I7M3J7_TETTS</name>
<dbReference type="Proteomes" id="UP000009168">
    <property type="component" value="Unassembled WGS sequence"/>
</dbReference>
<feature type="compositionally biased region" description="Polar residues" evidence="1">
    <location>
        <begin position="278"/>
        <end position="287"/>
    </location>
</feature>
<feature type="region of interest" description="Disordered" evidence="1">
    <location>
        <begin position="267"/>
        <end position="290"/>
    </location>
</feature>
<reference evidence="3" key="1">
    <citation type="journal article" date="2006" name="PLoS Biol.">
        <title>Macronuclear genome sequence of the ciliate Tetrahymena thermophila, a model eukaryote.</title>
        <authorList>
            <person name="Eisen J.A."/>
            <person name="Coyne R.S."/>
            <person name="Wu M."/>
            <person name="Wu D."/>
            <person name="Thiagarajan M."/>
            <person name="Wortman J.R."/>
            <person name="Badger J.H."/>
            <person name="Ren Q."/>
            <person name="Amedeo P."/>
            <person name="Jones K.M."/>
            <person name="Tallon L.J."/>
            <person name="Delcher A.L."/>
            <person name="Salzberg S.L."/>
            <person name="Silva J.C."/>
            <person name="Haas B.J."/>
            <person name="Majoros W.H."/>
            <person name="Farzad M."/>
            <person name="Carlton J.M."/>
            <person name="Smith R.K. Jr."/>
            <person name="Garg J."/>
            <person name="Pearlman R.E."/>
            <person name="Karrer K.M."/>
            <person name="Sun L."/>
            <person name="Manning G."/>
            <person name="Elde N.C."/>
            <person name="Turkewitz A.P."/>
            <person name="Asai D.J."/>
            <person name="Wilkes D.E."/>
            <person name="Wang Y."/>
            <person name="Cai H."/>
            <person name="Collins K."/>
            <person name="Stewart B.A."/>
            <person name="Lee S.R."/>
            <person name="Wilamowska K."/>
            <person name="Weinberg Z."/>
            <person name="Ruzzo W.L."/>
            <person name="Wloga D."/>
            <person name="Gaertig J."/>
            <person name="Frankel J."/>
            <person name="Tsao C.-C."/>
            <person name="Gorovsky M.A."/>
            <person name="Keeling P.J."/>
            <person name="Waller R.F."/>
            <person name="Patron N.J."/>
            <person name="Cherry J.M."/>
            <person name="Stover N.A."/>
            <person name="Krieger C.J."/>
            <person name="del Toro C."/>
            <person name="Ryder H.F."/>
            <person name="Williamson S.C."/>
            <person name="Barbeau R.A."/>
            <person name="Hamilton E.P."/>
            <person name="Orias E."/>
        </authorList>
    </citation>
    <scope>NUCLEOTIDE SEQUENCE [LARGE SCALE GENOMIC DNA]</scope>
    <source>
        <strain evidence="3">SB210</strain>
    </source>
</reference>
<proteinExistence type="predicted"/>
<protein>
    <submittedName>
        <fullName evidence="2">Uncharacterized protein</fullName>
    </submittedName>
</protein>
<evidence type="ECO:0000256" key="1">
    <source>
        <dbReference type="SAM" id="MobiDB-lite"/>
    </source>
</evidence>
<accession>I7M3J7</accession>
<evidence type="ECO:0000313" key="3">
    <source>
        <dbReference type="Proteomes" id="UP000009168"/>
    </source>
</evidence>
<dbReference type="EMBL" id="GG662495">
    <property type="protein sequence ID" value="EAS03269.2"/>
    <property type="molecule type" value="Genomic_DNA"/>
</dbReference>
<organism evidence="2 3">
    <name type="scientific">Tetrahymena thermophila (strain SB210)</name>
    <dbReference type="NCBI Taxonomy" id="312017"/>
    <lineage>
        <taxon>Eukaryota</taxon>
        <taxon>Sar</taxon>
        <taxon>Alveolata</taxon>
        <taxon>Ciliophora</taxon>
        <taxon>Intramacronucleata</taxon>
        <taxon>Oligohymenophorea</taxon>
        <taxon>Hymenostomatida</taxon>
        <taxon>Tetrahymenina</taxon>
        <taxon>Tetrahymenidae</taxon>
        <taxon>Tetrahymena</taxon>
    </lineage>
</organism>
<keyword evidence="3" id="KW-1185">Reference proteome</keyword>
<evidence type="ECO:0000313" key="2">
    <source>
        <dbReference type="EMBL" id="EAS03269.2"/>
    </source>
</evidence>
<dbReference type="RefSeq" id="XP_001023514.2">
    <property type="nucleotide sequence ID" value="XM_001023514.2"/>
</dbReference>
<gene>
    <name evidence="2" type="ORF">TTHERM_00537040</name>
</gene>
<dbReference type="InParanoid" id="I7M3J7"/>
<sequence length="334" mass="39435">MNDINKILDNQAKPKSHFNQYSLDEIEDKYMKDVVISSKPNYEYEEMYLCKLEQGKKTYEQCIKGAIPKSKFDKILERKEPLDNDLNYTKVEKLKKQYIYEYIESQTHSFQKQQQDIKVFQKKNKKLNFFFSDADTIEEIGIDAAYHNVIQEQTSQGQQDNELNDPLEQSQKFKLKAKVDAHSQGNKLFFVYKDQEYKLEREIPGNVFIEVRRGDMVGIFKKDDFNYIPIDLEQQQQAQQQQAINKMQSSISSNNQVVMESKHLITEQQDDRSEISTRSKAYSISSHHTNHLQYRKKNQYNKKVTNNYLNVTPNKQFGSSKNISYLSTASQKRY</sequence>